<dbReference type="Pfam" id="PF24681">
    <property type="entry name" value="Kelch_KLHDC2_KLHL20_DRC7"/>
    <property type="match status" value="1"/>
</dbReference>
<dbReference type="OrthoDB" id="10250130at2759"/>
<dbReference type="InterPro" id="IPR015915">
    <property type="entry name" value="Kelch-typ_b-propeller"/>
</dbReference>
<keyword evidence="2" id="KW-0677">Repeat</keyword>
<dbReference type="PANTHER" id="PTHR46093">
    <property type="entry name" value="ACYL-COA-BINDING DOMAIN-CONTAINING PROTEIN 5"/>
    <property type="match status" value="1"/>
</dbReference>
<dbReference type="OMA" id="WISVEEN"/>
<dbReference type="PANTHER" id="PTHR46093:SF18">
    <property type="entry name" value="FIBRONECTIN TYPE-III DOMAIN-CONTAINING PROTEIN"/>
    <property type="match status" value="1"/>
</dbReference>
<evidence type="ECO:0000256" key="3">
    <source>
        <dbReference type="SAM" id="MobiDB-lite"/>
    </source>
</evidence>
<feature type="region of interest" description="Disordered" evidence="3">
    <location>
        <begin position="416"/>
        <end position="438"/>
    </location>
</feature>
<dbReference type="InParanoid" id="A0A078B0P7"/>
<reference evidence="4 5" key="1">
    <citation type="submission" date="2014-06" db="EMBL/GenBank/DDBJ databases">
        <authorList>
            <person name="Swart Estienne"/>
        </authorList>
    </citation>
    <scope>NUCLEOTIDE SEQUENCE [LARGE SCALE GENOMIC DNA]</scope>
    <source>
        <strain evidence="4 5">130c</strain>
    </source>
</reference>
<feature type="region of interest" description="Disordered" evidence="3">
    <location>
        <begin position="252"/>
        <end position="272"/>
    </location>
</feature>
<dbReference type="SUPFAM" id="SSF117281">
    <property type="entry name" value="Kelch motif"/>
    <property type="match status" value="1"/>
</dbReference>
<sequence>MLGQILDAANYRPEQMHPYSSRNLRTTRHQDLKSTLYSYNLEHKHGLGRGTHRLGDEYFKSFSRTTLGNKFIVETQQEDKKDEKVYEQTHIQINKRSSVIMETNEMPRAQSRVQQRNKNLLDFIRQSACSSARGESRTPQKVNTRPDNILEHKSSSKISGMSDKKFESLFAQSDQKIGNDEYQVTTRKQILQNNQQKQGSFTSRNNHDNFYQRPFTQQGVTHRPMTTTLGNESKLRTTQSIASFKNLELNTSKSCKSNSEEEDDDSQNRKSVIQKREEKLVSTLNKKGKALPQPKRQLLKQIMRNQQQLVTDKKIHYQNEYDKQFLSSKMNELYVDAFSTLMHKHKPEDQEDKVLSKTFKDQKVLFKQKIKEILSQKKDDKKDLKKSDQKSQDIADTDIESEVINQVKNKRRSILRIIKSPKDQQNEKEQDDEPKPTQILGRLLAELKRAKIQQNFEKNGLASGGSSLFQKLTAFDRSKLLFSKLQVKFSDDVEKRLKELQQQALVTKHSQLSASSSVDNRSRQFCSVIKVEHRYQVRDNLELDFFLEAQDSKKRFFISNLIDFDNEVFAPKPSGMIGPNFQYQINRKDARSLNGEQDHIAQCFWNKINHNGDIPSNRENAYMFTKQKTGKIYLFGGHNGADLTDIYSFSLKTLSWNRIIPKLNANGEIKAPIQLYGYGSAYWNRQNKLLVFGGARDIENTGKRRNKQCLRDIRLFDFKTRIWEECQVVGEDVRGKQNMACCLIEQDDGNDYFYIHGGFQNQKYFSDQAFRLNLSMMSWESIQFTEGSAKPSLAYHTITTYRKGSQFIFYIFGGIDNQQHSPSNYIYEMYQHKDNKQFVIKQITDFKGQPPIPRSHHTASILKDRYLFVYGGRNDLLFKTCESADIYVNDIALFDFQNKEWVNFNQYGYYPIGRWGSSITFVNNQYDDKNTQAIVFGGTNLKGYVPNFTYKLLIGKDLVQEQININKTKIKEFFQQIRTGTLRETEESKKKK</sequence>
<evidence type="ECO:0000256" key="1">
    <source>
        <dbReference type="ARBA" id="ARBA00022441"/>
    </source>
</evidence>
<keyword evidence="5" id="KW-1185">Reference proteome</keyword>
<organism evidence="4 5">
    <name type="scientific">Stylonychia lemnae</name>
    <name type="common">Ciliate</name>
    <dbReference type="NCBI Taxonomy" id="5949"/>
    <lineage>
        <taxon>Eukaryota</taxon>
        <taxon>Sar</taxon>
        <taxon>Alveolata</taxon>
        <taxon>Ciliophora</taxon>
        <taxon>Intramacronucleata</taxon>
        <taxon>Spirotrichea</taxon>
        <taxon>Stichotrichia</taxon>
        <taxon>Sporadotrichida</taxon>
        <taxon>Oxytrichidae</taxon>
        <taxon>Stylonychinae</taxon>
        <taxon>Stylonychia</taxon>
    </lineage>
</organism>
<dbReference type="InterPro" id="IPR006652">
    <property type="entry name" value="Kelch_1"/>
</dbReference>
<dbReference type="AlphaFoldDB" id="A0A078B0P7"/>
<gene>
    <name evidence="4" type="primary">Contig11991.g607</name>
    <name evidence="4" type="ORF">STYLEM_17235</name>
</gene>
<name>A0A078B0P7_STYLE</name>
<feature type="region of interest" description="Disordered" evidence="3">
    <location>
        <begin position="1"/>
        <end position="26"/>
    </location>
</feature>
<dbReference type="Pfam" id="PF01344">
    <property type="entry name" value="Kelch_1"/>
    <property type="match status" value="1"/>
</dbReference>
<evidence type="ECO:0000313" key="5">
    <source>
        <dbReference type="Proteomes" id="UP000039865"/>
    </source>
</evidence>
<evidence type="ECO:0008006" key="6">
    <source>
        <dbReference type="Google" id="ProtNLM"/>
    </source>
</evidence>
<keyword evidence="1" id="KW-0880">Kelch repeat</keyword>
<dbReference type="Gene3D" id="2.120.10.80">
    <property type="entry name" value="Kelch-type beta propeller"/>
    <property type="match status" value="2"/>
</dbReference>
<dbReference type="Proteomes" id="UP000039865">
    <property type="component" value="Unassembled WGS sequence"/>
</dbReference>
<protein>
    <recommendedName>
        <fullName evidence="6">Kelch motif family protein</fullName>
    </recommendedName>
</protein>
<accession>A0A078B0P7</accession>
<dbReference type="EMBL" id="CCKQ01016238">
    <property type="protein sequence ID" value="CDW88119.1"/>
    <property type="molecule type" value="Genomic_DNA"/>
</dbReference>
<proteinExistence type="predicted"/>
<evidence type="ECO:0000313" key="4">
    <source>
        <dbReference type="EMBL" id="CDW88119.1"/>
    </source>
</evidence>
<evidence type="ECO:0000256" key="2">
    <source>
        <dbReference type="ARBA" id="ARBA00022737"/>
    </source>
</evidence>